<organism evidence="1 2">
    <name type="scientific">Globodera pallida</name>
    <name type="common">Potato cyst nematode worm</name>
    <name type="synonym">Heterodera pallida</name>
    <dbReference type="NCBI Taxonomy" id="36090"/>
    <lineage>
        <taxon>Eukaryota</taxon>
        <taxon>Metazoa</taxon>
        <taxon>Ecdysozoa</taxon>
        <taxon>Nematoda</taxon>
        <taxon>Chromadorea</taxon>
        <taxon>Rhabditida</taxon>
        <taxon>Tylenchina</taxon>
        <taxon>Tylenchomorpha</taxon>
        <taxon>Tylenchoidea</taxon>
        <taxon>Heteroderidae</taxon>
        <taxon>Heteroderinae</taxon>
        <taxon>Globodera</taxon>
    </lineage>
</organism>
<protein>
    <submittedName>
        <fullName evidence="2">DUF2924 domain-containing protein</fullName>
    </submittedName>
</protein>
<dbReference type="WBParaSite" id="GPLIN_000762500">
    <property type="protein sequence ID" value="GPLIN_000762500"/>
    <property type="gene ID" value="GPLIN_000762500"/>
</dbReference>
<keyword evidence="1" id="KW-1185">Reference proteome</keyword>
<accession>A0A183C431</accession>
<name>A0A183C431_GLOPA</name>
<reference evidence="1" key="1">
    <citation type="submission" date="2014-05" db="EMBL/GenBank/DDBJ databases">
        <title>The genome and life-stage specific transcriptomes of Globodera pallida elucidate key aspects of plant parasitism by a cyst nematode.</title>
        <authorList>
            <person name="Cotton J.A."/>
            <person name="Lilley C.J."/>
            <person name="Jones L.M."/>
            <person name="Kikuchi T."/>
            <person name="Reid A.J."/>
            <person name="Thorpe P."/>
            <person name="Tsai I.J."/>
            <person name="Beasley H."/>
            <person name="Blok V."/>
            <person name="Cock P.J.A."/>
            <person name="Van den Akker S.E."/>
            <person name="Holroyd N."/>
            <person name="Hunt M."/>
            <person name="Mantelin S."/>
            <person name="Naghra H."/>
            <person name="Pain A."/>
            <person name="Palomares-Rius J.E."/>
            <person name="Zarowiecki M."/>
            <person name="Berriman M."/>
            <person name="Jones J.T."/>
            <person name="Urwin P.E."/>
        </authorList>
    </citation>
    <scope>NUCLEOTIDE SEQUENCE [LARGE SCALE GENOMIC DNA]</scope>
    <source>
        <strain evidence="1">Lindley</strain>
    </source>
</reference>
<evidence type="ECO:0000313" key="1">
    <source>
        <dbReference type="Proteomes" id="UP000050741"/>
    </source>
</evidence>
<dbReference type="Proteomes" id="UP000050741">
    <property type="component" value="Unassembled WGS sequence"/>
</dbReference>
<sequence length="150" mass="16891">MNSDDDNKMASAQQQFEAILASFSGDAEQRAQFIDWLRRRVPCQNGAAVKHSNLARKQLGRIAKRLRELSKKHFRAGHTIGERVNLQSEPAKMIYTWNGVLKSGNNLFVTEGGKLHPFITLTSRGTVFPESYLLLQSCMALELCPKNLCQ</sequence>
<evidence type="ECO:0000313" key="2">
    <source>
        <dbReference type="WBParaSite" id="GPLIN_000762500"/>
    </source>
</evidence>
<proteinExistence type="predicted"/>
<dbReference type="AlphaFoldDB" id="A0A183C431"/>
<reference evidence="2" key="2">
    <citation type="submission" date="2016-06" db="UniProtKB">
        <authorList>
            <consortium name="WormBaseParasite"/>
        </authorList>
    </citation>
    <scope>IDENTIFICATION</scope>
</reference>